<name>A0ABU0AW39_9FIRM</name>
<evidence type="ECO:0000313" key="1">
    <source>
        <dbReference type="EMBL" id="MDQ0275485.1"/>
    </source>
</evidence>
<protein>
    <submittedName>
        <fullName evidence="1">Uncharacterized protein</fullName>
    </submittedName>
</protein>
<comment type="caution">
    <text evidence="1">The sequence shown here is derived from an EMBL/GenBank/DDBJ whole genome shotgun (WGS) entry which is preliminary data.</text>
</comment>
<dbReference type="RefSeq" id="WP_307495270.1">
    <property type="nucleotide sequence ID" value="NZ_JAUSTN010000007.1"/>
</dbReference>
<accession>A0ABU0AW39</accession>
<dbReference type="Proteomes" id="UP001236559">
    <property type="component" value="Unassembled WGS sequence"/>
</dbReference>
<organism evidence="1 2">
    <name type="scientific">Peptoniphilus koenoeneniae</name>
    <dbReference type="NCBI Taxonomy" id="507751"/>
    <lineage>
        <taxon>Bacteria</taxon>
        <taxon>Bacillati</taxon>
        <taxon>Bacillota</taxon>
        <taxon>Tissierellia</taxon>
        <taxon>Tissierellales</taxon>
        <taxon>Peptoniphilaceae</taxon>
        <taxon>Peptoniphilus</taxon>
    </lineage>
</organism>
<dbReference type="EMBL" id="JAUSTN010000007">
    <property type="protein sequence ID" value="MDQ0275485.1"/>
    <property type="molecule type" value="Genomic_DNA"/>
</dbReference>
<gene>
    <name evidence="1" type="ORF">J2S72_001512</name>
</gene>
<keyword evidence="2" id="KW-1185">Reference proteome</keyword>
<reference evidence="1 2" key="1">
    <citation type="submission" date="2023-07" db="EMBL/GenBank/DDBJ databases">
        <title>Genomic Encyclopedia of Type Strains, Phase IV (KMG-IV): sequencing the most valuable type-strain genomes for metagenomic binning, comparative biology and taxonomic classification.</title>
        <authorList>
            <person name="Goeker M."/>
        </authorList>
    </citation>
    <scope>NUCLEOTIDE SEQUENCE [LARGE SCALE GENOMIC DNA]</scope>
    <source>
        <strain evidence="1 2">DSM 22616</strain>
    </source>
</reference>
<evidence type="ECO:0000313" key="2">
    <source>
        <dbReference type="Proteomes" id="UP001236559"/>
    </source>
</evidence>
<proteinExistence type="predicted"/>
<sequence>MDYFLKHKKNFLLGGIAFFLLLFLIFNRNNLNGNKTLIKIKTPGFVSDVKDFHLTGSSLMIWDLNYLYVASKDGEMEKKIDKSSENLKVFWGTNSCYLYDSDLKKIYRYSENGEFLGTSVAPYDVYNIITQGQNTIVHMKDNGREVLSLLKGDSLSEIYKTQNFIVAMDFNDLKNYVVAEINPYDRGYKTTLSGKGKFSKRIDYVGEVALDVKVMSGKVIMVTDKNIYILNGEKTLHKEIPNISDVLYKDSCIYLLHSGILSKYNMRLEEGAKFIIAANVTGLADVGGSIYTIGESDLGGEIGKKSEFYTRLGSGIEKIEIGGVTVAALKDGKLNIYKIIQSRSSDNNKMRDLSEGE</sequence>